<dbReference type="InterPro" id="IPR009050">
    <property type="entry name" value="Globin-like_sf"/>
</dbReference>
<dbReference type="SUPFAM" id="SSF46458">
    <property type="entry name" value="Globin-like"/>
    <property type="match status" value="1"/>
</dbReference>
<name>A0A1I3D1W2_9RHOB</name>
<protein>
    <submittedName>
        <fullName evidence="2">Hemoglobin</fullName>
    </submittedName>
</protein>
<dbReference type="STRING" id="34004.SAMN04488021_13523"/>
<organism evidence="2 3">
    <name type="scientific">Paracoccus aminovorans</name>
    <dbReference type="NCBI Taxonomy" id="34004"/>
    <lineage>
        <taxon>Bacteria</taxon>
        <taxon>Pseudomonadati</taxon>
        <taxon>Pseudomonadota</taxon>
        <taxon>Alphaproteobacteria</taxon>
        <taxon>Rhodobacterales</taxon>
        <taxon>Paracoccaceae</taxon>
        <taxon>Paracoccus</taxon>
    </lineage>
</organism>
<gene>
    <name evidence="2" type="ORF">SAMN04488021_13523</name>
</gene>
<evidence type="ECO:0000313" key="3">
    <source>
        <dbReference type="Proteomes" id="UP000183635"/>
    </source>
</evidence>
<dbReference type="Proteomes" id="UP000183635">
    <property type="component" value="Unassembled WGS sequence"/>
</dbReference>
<sequence length="149" mass="16814">MTTRRLAGGRNASHMQGMIPPRFDVTPQQIDRVVATFYAAIRRHEELGPIFAAHVADWPAHEEKIARFWRNAILYERSYDGSPMRAHILAGNVHAQHFAPWLMLFDETLRRTLPEDAARGWSALAHRIGAGLRMGVENMTPVAGPPVLR</sequence>
<reference evidence="2 3" key="1">
    <citation type="submission" date="2016-10" db="EMBL/GenBank/DDBJ databases">
        <authorList>
            <person name="de Groot N.N."/>
        </authorList>
    </citation>
    <scope>NUCLEOTIDE SEQUENCE [LARGE SCALE GENOMIC DNA]</scope>
    <source>
        <strain evidence="2 3">DSM 8537</strain>
    </source>
</reference>
<dbReference type="EMBL" id="FOPU01000035">
    <property type="protein sequence ID" value="SFH80687.1"/>
    <property type="molecule type" value="Genomic_DNA"/>
</dbReference>
<accession>A0A1I3D1W2</accession>
<feature type="region of interest" description="Disordered" evidence="1">
    <location>
        <begin position="1"/>
        <end position="20"/>
    </location>
</feature>
<evidence type="ECO:0000256" key="1">
    <source>
        <dbReference type="SAM" id="MobiDB-lite"/>
    </source>
</evidence>
<dbReference type="GO" id="GO:0020037">
    <property type="term" value="F:heme binding"/>
    <property type="evidence" value="ECO:0007669"/>
    <property type="project" value="InterPro"/>
</dbReference>
<proteinExistence type="predicted"/>
<evidence type="ECO:0000313" key="2">
    <source>
        <dbReference type="EMBL" id="SFH80687.1"/>
    </source>
</evidence>
<dbReference type="AlphaFoldDB" id="A0A1I3D1W2"/>
<keyword evidence="3" id="KW-1185">Reference proteome</keyword>
<dbReference type="Gene3D" id="1.10.490.10">
    <property type="entry name" value="Globins"/>
    <property type="match status" value="1"/>
</dbReference>
<dbReference type="CDD" id="cd08916">
    <property type="entry name" value="TrHb3_P"/>
    <property type="match status" value="1"/>
</dbReference>
<dbReference type="GO" id="GO:0019825">
    <property type="term" value="F:oxygen binding"/>
    <property type="evidence" value="ECO:0007669"/>
    <property type="project" value="InterPro"/>
</dbReference>
<dbReference type="InterPro" id="IPR012292">
    <property type="entry name" value="Globin/Proto"/>
</dbReference>